<reference evidence="1" key="1">
    <citation type="submission" date="2014-09" db="EMBL/GenBank/DDBJ databases">
        <authorList>
            <person name="Magalhaes I.L.F."/>
            <person name="Oliveira U."/>
            <person name="Santos F.R."/>
            <person name="Vidigal T.H.D.A."/>
            <person name="Brescovit A.D."/>
            <person name="Santos A.J."/>
        </authorList>
    </citation>
    <scope>NUCLEOTIDE SEQUENCE</scope>
    <source>
        <tissue evidence="1">Shoot tissue taken approximately 20 cm above the soil surface</tissue>
    </source>
</reference>
<proteinExistence type="predicted"/>
<name>A0A0A9EIU4_ARUDO</name>
<reference evidence="1" key="2">
    <citation type="journal article" date="2015" name="Data Brief">
        <title>Shoot transcriptome of the giant reed, Arundo donax.</title>
        <authorList>
            <person name="Barrero R.A."/>
            <person name="Guerrero F.D."/>
            <person name="Moolhuijzen P."/>
            <person name="Goolsby J.A."/>
            <person name="Tidwell J."/>
            <person name="Bellgard S.E."/>
            <person name="Bellgard M.I."/>
        </authorList>
    </citation>
    <scope>NUCLEOTIDE SEQUENCE</scope>
    <source>
        <tissue evidence="1">Shoot tissue taken approximately 20 cm above the soil surface</tissue>
    </source>
</reference>
<evidence type="ECO:0000313" key="1">
    <source>
        <dbReference type="EMBL" id="JAE00610.1"/>
    </source>
</evidence>
<dbReference type="AlphaFoldDB" id="A0A0A9EIU4"/>
<accession>A0A0A9EIU4</accession>
<protein>
    <submittedName>
        <fullName evidence="1">Uncharacterized protein</fullName>
    </submittedName>
</protein>
<organism evidence="1">
    <name type="scientific">Arundo donax</name>
    <name type="common">Giant reed</name>
    <name type="synonym">Donax arundinaceus</name>
    <dbReference type="NCBI Taxonomy" id="35708"/>
    <lineage>
        <taxon>Eukaryota</taxon>
        <taxon>Viridiplantae</taxon>
        <taxon>Streptophyta</taxon>
        <taxon>Embryophyta</taxon>
        <taxon>Tracheophyta</taxon>
        <taxon>Spermatophyta</taxon>
        <taxon>Magnoliopsida</taxon>
        <taxon>Liliopsida</taxon>
        <taxon>Poales</taxon>
        <taxon>Poaceae</taxon>
        <taxon>PACMAD clade</taxon>
        <taxon>Arundinoideae</taxon>
        <taxon>Arundineae</taxon>
        <taxon>Arundo</taxon>
    </lineage>
</organism>
<sequence>MHSRLQYHMQSKVTMIHKSTKTQIMVWLGFKT</sequence>
<dbReference type="EMBL" id="GBRH01197286">
    <property type="protein sequence ID" value="JAE00610.1"/>
    <property type="molecule type" value="Transcribed_RNA"/>
</dbReference>